<evidence type="ECO:0000313" key="2">
    <source>
        <dbReference type="Proteomes" id="UP000325672"/>
    </source>
</evidence>
<dbReference type="EMBL" id="ML743598">
    <property type="protein sequence ID" value="KAE8134919.1"/>
    <property type="molecule type" value="Genomic_DNA"/>
</dbReference>
<name>A0A5N6SM04_ASPPS</name>
<protein>
    <submittedName>
        <fullName evidence="1">Uncharacterized protein</fullName>
    </submittedName>
</protein>
<proteinExistence type="predicted"/>
<accession>A0A5N6SM04</accession>
<dbReference type="AlphaFoldDB" id="A0A5N6SM04"/>
<sequence>MRLPRFAASDIISPRCAGSPLPVVIHIISPKDNHALLLLFSITLYSEDVKVQLCFLNAFNKKNWTI</sequence>
<dbReference type="GeneID" id="43639442"/>
<dbReference type="RefSeq" id="XP_031910982.1">
    <property type="nucleotide sequence ID" value="XM_032055232.1"/>
</dbReference>
<keyword evidence="2" id="KW-1185">Reference proteome</keyword>
<reference evidence="1 2" key="1">
    <citation type="submission" date="2019-04" db="EMBL/GenBank/DDBJ databases">
        <title>Friends and foes A comparative genomics study of 23 Aspergillus species from section Flavi.</title>
        <authorList>
            <consortium name="DOE Joint Genome Institute"/>
            <person name="Kjaerbolling I."/>
            <person name="Vesth T."/>
            <person name="Frisvad J.C."/>
            <person name="Nybo J.L."/>
            <person name="Theobald S."/>
            <person name="Kildgaard S."/>
            <person name="Isbrandt T."/>
            <person name="Kuo A."/>
            <person name="Sato A."/>
            <person name="Lyhne E.K."/>
            <person name="Kogle M.E."/>
            <person name="Wiebenga A."/>
            <person name="Kun R.S."/>
            <person name="Lubbers R.J."/>
            <person name="Makela M.R."/>
            <person name="Barry K."/>
            <person name="Chovatia M."/>
            <person name="Clum A."/>
            <person name="Daum C."/>
            <person name="Haridas S."/>
            <person name="He G."/>
            <person name="LaButti K."/>
            <person name="Lipzen A."/>
            <person name="Mondo S."/>
            <person name="Riley R."/>
            <person name="Salamov A."/>
            <person name="Simmons B.A."/>
            <person name="Magnuson J.K."/>
            <person name="Henrissat B."/>
            <person name="Mortensen U.H."/>
            <person name="Larsen T.O."/>
            <person name="Devries R.P."/>
            <person name="Grigoriev I.V."/>
            <person name="Machida M."/>
            <person name="Baker S.E."/>
            <person name="Andersen M.R."/>
        </authorList>
    </citation>
    <scope>NUCLEOTIDE SEQUENCE [LARGE SCALE GENOMIC DNA]</scope>
    <source>
        <strain evidence="1 2">CBS 117625</strain>
    </source>
</reference>
<dbReference type="Proteomes" id="UP000325672">
    <property type="component" value="Unassembled WGS sequence"/>
</dbReference>
<evidence type="ECO:0000313" key="1">
    <source>
        <dbReference type="EMBL" id="KAE8134919.1"/>
    </source>
</evidence>
<organism evidence="1 2">
    <name type="scientific">Aspergillus pseudotamarii</name>
    <dbReference type="NCBI Taxonomy" id="132259"/>
    <lineage>
        <taxon>Eukaryota</taxon>
        <taxon>Fungi</taxon>
        <taxon>Dikarya</taxon>
        <taxon>Ascomycota</taxon>
        <taxon>Pezizomycotina</taxon>
        <taxon>Eurotiomycetes</taxon>
        <taxon>Eurotiomycetidae</taxon>
        <taxon>Eurotiales</taxon>
        <taxon>Aspergillaceae</taxon>
        <taxon>Aspergillus</taxon>
        <taxon>Aspergillus subgen. Circumdati</taxon>
    </lineage>
</organism>
<gene>
    <name evidence="1" type="ORF">BDV38DRAFT_253399</name>
</gene>